<comment type="catalytic activity">
    <reaction evidence="1 9">
        <text>[protein]-peptidylproline (omega=180) = [protein]-peptidylproline (omega=0)</text>
        <dbReference type="Rhea" id="RHEA:16237"/>
        <dbReference type="Rhea" id="RHEA-COMP:10747"/>
        <dbReference type="Rhea" id="RHEA-COMP:10748"/>
        <dbReference type="ChEBI" id="CHEBI:83833"/>
        <dbReference type="ChEBI" id="CHEBI:83834"/>
        <dbReference type="EC" id="5.2.1.8"/>
    </reaction>
</comment>
<dbReference type="SUPFAM" id="SSF54534">
    <property type="entry name" value="FKBP-like"/>
    <property type="match status" value="1"/>
</dbReference>
<evidence type="ECO:0000256" key="4">
    <source>
        <dbReference type="ARBA" id="ARBA00016902"/>
    </source>
</evidence>
<dbReference type="GO" id="GO:0015031">
    <property type="term" value="P:protein transport"/>
    <property type="evidence" value="ECO:0007669"/>
    <property type="project" value="UniProtKB-UniRule"/>
</dbReference>
<dbReference type="InterPro" id="IPR001179">
    <property type="entry name" value="PPIase_FKBP_dom"/>
</dbReference>
<dbReference type="InterPro" id="IPR005215">
    <property type="entry name" value="Trig_fac"/>
</dbReference>
<keyword evidence="9" id="KW-0132">Cell division</keyword>
<feature type="domain" description="Trigger factor ribosome-binding bacterial" evidence="11">
    <location>
        <begin position="1"/>
        <end position="144"/>
    </location>
</feature>
<sequence>MKWSVRPTGAWQHTLEIEVPAEDVEHRLDHAARGVQRRAVLPGFRRGHAPLDLVRQNFAERLEQELVEDFVPELTGEAIEAAHLSPVVPPLVRNLKFTPGQPLRFEAVVDVRPEIEARDYRGIPVRRETRPVKDAAVDEMLERLREESAVFADLTRPAERGDVLIVDSVRLDANGRRLPSSRAKNLRLELGAPDLLPELESGLMGAETNQERTIEVSYPADYRVPELAGTRARYLVRVRKIQEKKLRPLDDNFAREVFQLSSLDDLRSRVRANLEADERARVQREVERAITDELVRLNPVDLPERLVQWMLERVMREAVGDRPIQESLRSELEQRYRPGVERSLKREVLLESVARREKLEVGEAEVAAEIDRMAEAEPRHAARVRARYQSAERRRALQESLLERKALEWLIRAADIEEHVAGERQLVIPAAR</sequence>
<protein>
    <recommendedName>
        <fullName evidence="4 9">Trigger factor</fullName>
        <shortName evidence="9">TF</shortName>
        <ecNumber evidence="3 9">5.2.1.8</ecNumber>
    </recommendedName>
    <alternativeName>
        <fullName evidence="8 9">PPIase</fullName>
    </alternativeName>
</protein>
<dbReference type="Gene3D" id="3.30.70.1050">
    <property type="entry name" value="Trigger factor ribosome-binding domain"/>
    <property type="match status" value="1"/>
</dbReference>
<comment type="subcellular location">
    <subcellularLocation>
        <location evidence="9">Cytoplasm</location>
    </subcellularLocation>
    <text evidence="9">About half TF is bound to the ribosome near the polypeptide exit tunnel while the other half is free in the cytoplasm.</text>
</comment>
<dbReference type="InterPro" id="IPR008881">
    <property type="entry name" value="Trigger_fac_ribosome-bd_bac"/>
</dbReference>
<comment type="function">
    <text evidence="9">Involved in protein export. Acts as a chaperone by maintaining the newly synthesized protein in an open conformation. Functions as a peptidyl-prolyl cis-trans isomerase.</text>
</comment>
<dbReference type="InterPro" id="IPR046357">
    <property type="entry name" value="PPIase_dom_sf"/>
</dbReference>
<evidence type="ECO:0000259" key="10">
    <source>
        <dbReference type="Pfam" id="PF00254"/>
    </source>
</evidence>
<keyword evidence="9" id="KW-0963">Cytoplasm</keyword>
<dbReference type="AlphaFoldDB" id="A0A538TKG0"/>
<dbReference type="SUPFAM" id="SSF102735">
    <property type="entry name" value="Trigger factor ribosome-binding domain"/>
    <property type="match status" value="1"/>
</dbReference>
<evidence type="ECO:0000256" key="1">
    <source>
        <dbReference type="ARBA" id="ARBA00000971"/>
    </source>
</evidence>
<evidence type="ECO:0000256" key="9">
    <source>
        <dbReference type="HAMAP-Rule" id="MF_00303"/>
    </source>
</evidence>
<evidence type="ECO:0000313" key="14">
    <source>
        <dbReference type="Proteomes" id="UP000316609"/>
    </source>
</evidence>
<evidence type="ECO:0000256" key="5">
    <source>
        <dbReference type="ARBA" id="ARBA00023110"/>
    </source>
</evidence>
<evidence type="ECO:0000256" key="8">
    <source>
        <dbReference type="ARBA" id="ARBA00029986"/>
    </source>
</evidence>
<dbReference type="GO" id="GO:0051083">
    <property type="term" value="P:'de novo' cotranslational protein folding"/>
    <property type="evidence" value="ECO:0007669"/>
    <property type="project" value="TreeGrafter"/>
</dbReference>
<dbReference type="Pfam" id="PF05698">
    <property type="entry name" value="Trigger_C"/>
    <property type="match status" value="1"/>
</dbReference>
<dbReference type="GO" id="GO:0051301">
    <property type="term" value="P:cell division"/>
    <property type="evidence" value="ECO:0007669"/>
    <property type="project" value="UniProtKB-KW"/>
</dbReference>
<accession>A0A538TKG0</accession>
<keyword evidence="6 9" id="KW-0143">Chaperone</keyword>
<evidence type="ECO:0000256" key="7">
    <source>
        <dbReference type="ARBA" id="ARBA00023235"/>
    </source>
</evidence>
<proteinExistence type="inferred from homology"/>
<feature type="domain" description="Trigger factor C-terminal" evidence="12">
    <location>
        <begin position="262"/>
        <end position="411"/>
    </location>
</feature>
<dbReference type="EMBL" id="VBOY01000095">
    <property type="protein sequence ID" value="TMQ64103.1"/>
    <property type="molecule type" value="Genomic_DNA"/>
</dbReference>
<dbReference type="Pfam" id="PF00254">
    <property type="entry name" value="FKBP_C"/>
    <property type="match status" value="1"/>
</dbReference>
<dbReference type="GO" id="GO:0003755">
    <property type="term" value="F:peptidyl-prolyl cis-trans isomerase activity"/>
    <property type="evidence" value="ECO:0007669"/>
    <property type="project" value="UniProtKB-UniRule"/>
</dbReference>
<dbReference type="NCBIfam" id="TIGR00115">
    <property type="entry name" value="tig"/>
    <property type="match status" value="1"/>
</dbReference>
<dbReference type="EC" id="5.2.1.8" evidence="3 9"/>
<dbReference type="PANTHER" id="PTHR30560:SF3">
    <property type="entry name" value="TRIGGER FACTOR-LIKE PROTEIN TIG, CHLOROPLASTIC"/>
    <property type="match status" value="1"/>
</dbReference>
<dbReference type="Gene3D" id="3.10.50.40">
    <property type="match status" value="1"/>
</dbReference>
<keyword evidence="9" id="KW-0131">Cell cycle</keyword>
<dbReference type="GO" id="GO:0043022">
    <property type="term" value="F:ribosome binding"/>
    <property type="evidence" value="ECO:0007669"/>
    <property type="project" value="TreeGrafter"/>
</dbReference>
<dbReference type="InterPro" id="IPR027304">
    <property type="entry name" value="Trigger_fact/SurA_dom_sf"/>
</dbReference>
<gene>
    <name evidence="9 13" type="primary">tig</name>
    <name evidence="13" type="ORF">E6K78_09835</name>
</gene>
<reference evidence="13 14" key="1">
    <citation type="journal article" date="2019" name="Nat. Microbiol.">
        <title>Mediterranean grassland soil C-N compound turnover is dependent on rainfall and depth, and is mediated by genomically divergent microorganisms.</title>
        <authorList>
            <person name="Diamond S."/>
            <person name="Andeer P.F."/>
            <person name="Li Z."/>
            <person name="Crits-Christoph A."/>
            <person name="Burstein D."/>
            <person name="Anantharaman K."/>
            <person name="Lane K.R."/>
            <person name="Thomas B.C."/>
            <person name="Pan C."/>
            <person name="Northen T.R."/>
            <person name="Banfield J.F."/>
        </authorList>
    </citation>
    <scope>NUCLEOTIDE SEQUENCE [LARGE SCALE GENOMIC DNA]</scope>
    <source>
        <strain evidence="13">WS_8</strain>
    </source>
</reference>
<dbReference type="GO" id="GO:0043335">
    <property type="term" value="P:protein unfolding"/>
    <property type="evidence" value="ECO:0007669"/>
    <property type="project" value="TreeGrafter"/>
</dbReference>
<comment type="similarity">
    <text evidence="2 9">Belongs to the FKBP-type PPIase family. Tig subfamily.</text>
</comment>
<dbReference type="Pfam" id="PF05697">
    <property type="entry name" value="Trigger_N"/>
    <property type="match status" value="1"/>
</dbReference>
<keyword evidence="5 9" id="KW-0697">Rotamase</keyword>
<comment type="domain">
    <text evidence="9">Consists of 3 domains; the N-terminus binds the ribosome, the middle domain has PPIase activity, while the C-terminus has intrinsic chaperone activity on its own.</text>
</comment>
<comment type="caution">
    <text evidence="13">The sequence shown here is derived from an EMBL/GenBank/DDBJ whole genome shotgun (WGS) entry which is preliminary data.</text>
</comment>
<dbReference type="PANTHER" id="PTHR30560">
    <property type="entry name" value="TRIGGER FACTOR CHAPERONE AND PEPTIDYL-PROLYL CIS/TRANS ISOMERASE"/>
    <property type="match status" value="1"/>
</dbReference>
<dbReference type="Gene3D" id="1.10.3120.10">
    <property type="entry name" value="Trigger factor, C-terminal domain"/>
    <property type="match status" value="1"/>
</dbReference>
<name>A0A538TKG0_UNCEI</name>
<dbReference type="GO" id="GO:0044183">
    <property type="term" value="F:protein folding chaperone"/>
    <property type="evidence" value="ECO:0007669"/>
    <property type="project" value="TreeGrafter"/>
</dbReference>
<evidence type="ECO:0000256" key="2">
    <source>
        <dbReference type="ARBA" id="ARBA00005464"/>
    </source>
</evidence>
<dbReference type="GO" id="GO:0005737">
    <property type="term" value="C:cytoplasm"/>
    <property type="evidence" value="ECO:0007669"/>
    <property type="project" value="UniProtKB-SubCell"/>
</dbReference>
<evidence type="ECO:0000256" key="6">
    <source>
        <dbReference type="ARBA" id="ARBA00023186"/>
    </source>
</evidence>
<evidence type="ECO:0000259" key="11">
    <source>
        <dbReference type="Pfam" id="PF05697"/>
    </source>
</evidence>
<evidence type="ECO:0000313" key="13">
    <source>
        <dbReference type="EMBL" id="TMQ64103.1"/>
    </source>
</evidence>
<organism evidence="13 14">
    <name type="scientific">Eiseniibacteriota bacterium</name>
    <dbReference type="NCBI Taxonomy" id="2212470"/>
    <lineage>
        <taxon>Bacteria</taxon>
        <taxon>Candidatus Eiseniibacteriota</taxon>
    </lineage>
</organism>
<feature type="domain" description="PPIase FKBP-type" evidence="10">
    <location>
        <begin position="158"/>
        <end position="229"/>
    </location>
</feature>
<evidence type="ECO:0000259" key="12">
    <source>
        <dbReference type="Pfam" id="PF05698"/>
    </source>
</evidence>
<dbReference type="InterPro" id="IPR008880">
    <property type="entry name" value="Trigger_fac_C"/>
</dbReference>
<keyword evidence="7 9" id="KW-0413">Isomerase</keyword>
<dbReference type="InterPro" id="IPR036611">
    <property type="entry name" value="Trigger_fac_ribosome-bd_sf"/>
</dbReference>
<evidence type="ECO:0000256" key="3">
    <source>
        <dbReference type="ARBA" id="ARBA00013194"/>
    </source>
</evidence>
<dbReference type="Proteomes" id="UP000316609">
    <property type="component" value="Unassembled WGS sequence"/>
</dbReference>
<dbReference type="SUPFAM" id="SSF109998">
    <property type="entry name" value="Triger factor/SurA peptide-binding domain-like"/>
    <property type="match status" value="1"/>
</dbReference>
<dbReference type="InterPro" id="IPR037041">
    <property type="entry name" value="Trigger_fac_C_sf"/>
</dbReference>
<dbReference type="HAMAP" id="MF_00303">
    <property type="entry name" value="Trigger_factor_Tig"/>
    <property type="match status" value="1"/>
</dbReference>
<dbReference type="PIRSF" id="PIRSF003095">
    <property type="entry name" value="Trigger_factor"/>
    <property type="match status" value="1"/>
</dbReference>